<feature type="chain" id="PRO_5003154809" evidence="1">
    <location>
        <begin position="26"/>
        <end position="119"/>
    </location>
</feature>
<dbReference type="STRING" id="862908.BMS_2536"/>
<proteinExistence type="predicted"/>
<reference evidence="3" key="1">
    <citation type="journal article" date="2013" name="ISME J.">
        <title>A small predatory core genome in the divergent marine Bacteriovorax marinus SJ and the terrestrial Bdellovibrio bacteriovorus.</title>
        <authorList>
            <person name="Crossman L.C."/>
            <person name="Chen H."/>
            <person name="Cerdeno-Tarraga A.M."/>
            <person name="Brooks K."/>
            <person name="Quail M.A."/>
            <person name="Pineiro S.A."/>
            <person name="Hobley L."/>
            <person name="Sockett R.E."/>
            <person name="Bentley S.D."/>
            <person name="Parkhill J."/>
            <person name="Williams H.N."/>
            <person name="Stine O.C."/>
        </authorList>
    </citation>
    <scope>NUCLEOTIDE SEQUENCE [LARGE SCALE GENOMIC DNA]</scope>
    <source>
        <strain evidence="3">ATCC BAA-682 / DSM 15412 / SJ</strain>
    </source>
</reference>
<evidence type="ECO:0000256" key="1">
    <source>
        <dbReference type="SAM" id="SignalP"/>
    </source>
</evidence>
<dbReference type="RefSeq" id="WP_014245102.1">
    <property type="nucleotide sequence ID" value="NC_016620.1"/>
</dbReference>
<dbReference type="Proteomes" id="UP000008963">
    <property type="component" value="Chromosome"/>
</dbReference>
<dbReference type="EMBL" id="FQ312005">
    <property type="protein sequence ID" value="CBW27326.1"/>
    <property type="molecule type" value="Genomic_DNA"/>
</dbReference>
<dbReference type="HOGENOM" id="CLU_2058091_0_0_7"/>
<organism evidence="2 3">
    <name type="scientific">Halobacteriovorax marinus (strain ATCC BAA-682 / DSM 15412 / SJ)</name>
    <name type="common">Bacteriovorax marinus</name>
    <dbReference type="NCBI Taxonomy" id="862908"/>
    <lineage>
        <taxon>Bacteria</taxon>
        <taxon>Pseudomonadati</taxon>
        <taxon>Bdellovibrionota</taxon>
        <taxon>Bacteriovoracia</taxon>
        <taxon>Bacteriovoracales</taxon>
        <taxon>Halobacteriovoraceae</taxon>
        <taxon>Halobacteriovorax</taxon>
    </lineage>
</organism>
<accession>E1X5K5</accession>
<name>E1X5K5_HALMS</name>
<evidence type="ECO:0000313" key="3">
    <source>
        <dbReference type="Proteomes" id="UP000008963"/>
    </source>
</evidence>
<dbReference type="KEGG" id="bmx:BMS_2536"/>
<dbReference type="PATRIC" id="fig|862908.3.peg.2421"/>
<protein>
    <submittedName>
        <fullName evidence="2">Exported protein</fullName>
    </submittedName>
</protein>
<keyword evidence="3" id="KW-1185">Reference proteome</keyword>
<dbReference type="OrthoDB" id="5295891at2"/>
<sequence length="119" mass="14077">MKMIRRKYFFHIFTLCFLFLSSSVAQDYENTVITDPSISRRCEELLNKRNQKVAHKQKLMELITRNRRLLKNVPKEKKTVKVKLIENYGKLKNELRLSLIKITHLEESIVRTGCPGLTL</sequence>
<gene>
    <name evidence="2" type="ordered locus">BMS_2536</name>
</gene>
<dbReference type="AlphaFoldDB" id="E1X5K5"/>
<feature type="signal peptide" evidence="1">
    <location>
        <begin position="1"/>
        <end position="25"/>
    </location>
</feature>
<keyword evidence="1" id="KW-0732">Signal</keyword>
<evidence type="ECO:0000313" key="2">
    <source>
        <dbReference type="EMBL" id="CBW27326.1"/>
    </source>
</evidence>